<evidence type="ECO:0000313" key="3">
    <source>
        <dbReference type="Proteomes" id="UP000033918"/>
    </source>
</evidence>
<keyword evidence="1" id="KW-0472">Membrane</keyword>
<dbReference type="EMBL" id="LCAK01000001">
    <property type="protein sequence ID" value="KKR89198.1"/>
    <property type="molecule type" value="Genomic_DNA"/>
</dbReference>
<dbReference type="AlphaFoldDB" id="A0A0G0UK96"/>
<keyword evidence="1" id="KW-1133">Transmembrane helix</keyword>
<protein>
    <submittedName>
        <fullName evidence="2">Uncharacterized protein</fullName>
    </submittedName>
</protein>
<comment type="caution">
    <text evidence="2">The sequence shown here is derived from an EMBL/GenBank/DDBJ whole genome shotgun (WGS) entry which is preliminary data.</text>
</comment>
<reference evidence="2 3" key="1">
    <citation type="journal article" date="2015" name="Nature">
        <title>rRNA introns, odd ribosomes, and small enigmatic genomes across a large radiation of phyla.</title>
        <authorList>
            <person name="Brown C.T."/>
            <person name="Hug L.A."/>
            <person name="Thomas B.C."/>
            <person name="Sharon I."/>
            <person name="Castelle C.J."/>
            <person name="Singh A."/>
            <person name="Wilkins M.J."/>
            <person name="Williams K.H."/>
            <person name="Banfield J.F."/>
        </authorList>
    </citation>
    <scope>NUCLEOTIDE SEQUENCE [LARGE SCALE GENOMIC DNA]</scope>
</reference>
<accession>A0A0G0UK96</accession>
<dbReference type="Proteomes" id="UP000033918">
    <property type="component" value="Unassembled WGS sequence"/>
</dbReference>
<evidence type="ECO:0000256" key="1">
    <source>
        <dbReference type="SAM" id="Phobius"/>
    </source>
</evidence>
<name>A0A0G0UK96_9BACT</name>
<dbReference type="InterPro" id="IPR043993">
    <property type="entry name" value="T4SS_pilin"/>
</dbReference>
<feature type="transmembrane region" description="Helical" evidence="1">
    <location>
        <begin position="98"/>
        <end position="122"/>
    </location>
</feature>
<organism evidence="2 3">
    <name type="scientific">Candidatus Wolfebacteria bacterium GW2011_GWB1_41_12</name>
    <dbReference type="NCBI Taxonomy" id="1619006"/>
    <lineage>
        <taxon>Bacteria</taxon>
        <taxon>Candidatus Wolfeibacteriota</taxon>
    </lineage>
</organism>
<dbReference type="Pfam" id="PF18895">
    <property type="entry name" value="T4SS_pilin"/>
    <property type="match status" value="1"/>
</dbReference>
<feature type="transmembrane region" description="Helical" evidence="1">
    <location>
        <begin position="60"/>
        <end position="86"/>
    </location>
</feature>
<evidence type="ECO:0000313" key="2">
    <source>
        <dbReference type="EMBL" id="KKR89198.1"/>
    </source>
</evidence>
<gene>
    <name evidence="2" type="ORF">UU38_C0001G0100</name>
</gene>
<sequence length="153" mass="16496">MFLNIKKIFILLLILGIIFPIFSFAAFPVGEVAGPGGKLPEGAGIKEVSDLVGILTKVLAWIYTILFIIAIIFILIAAFTYLTAQADPEKIKTATRQIMWAAVAIAVALISVSINVIISNFISPSDSGVLVNPSGQSPYYLDVDLGIFNKPRK</sequence>
<proteinExistence type="predicted"/>
<keyword evidence="1" id="KW-0812">Transmembrane</keyword>